<dbReference type="GO" id="GO:0006260">
    <property type="term" value="P:DNA replication"/>
    <property type="evidence" value="ECO:0007669"/>
    <property type="project" value="InterPro"/>
</dbReference>
<evidence type="ECO:0000256" key="16">
    <source>
        <dbReference type="PROSITE-ProRule" id="PRU00175"/>
    </source>
</evidence>
<dbReference type="InterPro" id="IPR036390">
    <property type="entry name" value="WH_DNA-bd_sf"/>
</dbReference>
<dbReference type="FunFam" id="3.40.50.300:FF:000340">
    <property type="entry name" value="Bloom syndrome, RecQ helicase"/>
    <property type="match status" value="1"/>
</dbReference>
<gene>
    <name evidence="21" type="ORF">BYL167_LOCUS4675</name>
</gene>
<keyword evidence="3" id="KW-0732">Signal</keyword>
<evidence type="ECO:0000256" key="1">
    <source>
        <dbReference type="ARBA" id="ARBA00004123"/>
    </source>
</evidence>
<dbReference type="InterPro" id="IPR001650">
    <property type="entry name" value="Helicase_C-like"/>
</dbReference>
<dbReference type="InterPro" id="IPR013517">
    <property type="entry name" value="FG-GAP"/>
</dbReference>
<dbReference type="PROSITE" id="PS51192">
    <property type="entry name" value="HELICASE_ATP_BIND_1"/>
    <property type="match status" value="1"/>
</dbReference>
<dbReference type="EMBL" id="CAJOBH010001007">
    <property type="protein sequence ID" value="CAF3830518.1"/>
    <property type="molecule type" value="Genomic_DNA"/>
</dbReference>
<dbReference type="InterPro" id="IPR014001">
    <property type="entry name" value="Helicase_ATP-bd"/>
</dbReference>
<dbReference type="InterPro" id="IPR004589">
    <property type="entry name" value="DNA_helicase_ATP-dep_RecQ"/>
</dbReference>
<dbReference type="InterPro" id="IPR018982">
    <property type="entry name" value="RQC_domain"/>
</dbReference>
<dbReference type="InterPro" id="IPR028994">
    <property type="entry name" value="Integrin_alpha_N"/>
</dbReference>
<dbReference type="PANTHER" id="PTHR13710">
    <property type="entry name" value="DNA HELICASE RECQ FAMILY MEMBER"/>
    <property type="match status" value="1"/>
</dbReference>
<dbReference type="SMART" id="SM00487">
    <property type="entry name" value="DEXDc"/>
    <property type="match status" value="1"/>
</dbReference>
<evidence type="ECO:0000256" key="17">
    <source>
        <dbReference type="SAM" id="MobiDB-lite"/>
    </source>
</evidence>
<feature type="domain" description="Helicase C-terminal" evidence="20">
    <location>
        <begin position="436"/>
        <end position="584"/>
    </location>
</feature>
<dbReference type="GO" id="GO:0043138">
    <property type="term" value="F:3'-5' DNA helicase activity"/>
    <property type="evidence" value="ECO:0007669"/>
    <property type="project" value="UniProtKB-EC"/>
</dbReference>
<evidence type="ECO:0000256" key="6">
    <source>
        <dbReference type="ARBA" id="ARBA00022801"/>
    </source>
</evidence>
<comment type="catalytic activity">
    <reaction evidence="13">
        <text>Couples ATP hydrolysis with the unwinding of duplex DNA by translocating in the 3'-5' direction.</text>
        <dbReference type="EC" id="5.6.2.4"/>
    </reaction>
</comment>
<feature type="domain" description="Helicase ATP-binding" evidence="19">
    <location>
        <begin position="233"/>
        <end position="408"/>
    </location>
</feature>
<evidence type="ECO:0000256" key="9">
    <source>
        <dbReference type="ARBA" id="ARBA00022840"/>
    </source>
</evidence>
<keyword evidence="9" id="KW-0067">ATP-binding</keyword>
<dbReference type="Pfam" id="PF00270">
    <property type="entry name" value="DEAD"/>
    <property type="match status" value="1"/>
</dbReference>
<keyword evidence="5 16" id="KW-0479">Metal-binding</keyword>
<dbReference type="SMART" id="SM00956">
    <property type="entry name" value="RQC"/>
    <property type="match status" value="1"/>
</dbReference>
<dbReference type="NCBIfam" id="TIGR00614">
    <property type="entry name" value="recQ_fam"/>
    <property type="match status" value="1"/>
</dbReference>
<dbReference type="Gene3D" id="1.10.10.10">
    <property type="entry name" value="Winged helix-like DNA-binding domain superfamily/Winged helix DNA-binding domain"/>
    <property type="match status" value="1"/>
</dbReference>
<comment type="similarity">
    <text evidence="2">Belongs to the helicase family. RecQ subfamily.</text>
</comment>
<dbReference type="GO" id="GO:0005737">
    <property type="term" value="C:cytoplasm"/>
    <property type="evidence" value="ECO:0007669"/>
    <property type="project" value="TreeGrafter"/>
</dbReference>
<dbReference type="Proteomes" id="UP000681967">
    <property type="component" value="Unassembled WGS sequence"/>
</dbReference>
<keyword evidence="6" id="KW-0378">Hydrolase</keyword>
<dbReference type="GO" id="GO:0000724">
    <property type="term" value="P:double-strand break repair via homologous recombination"/>
    <property type="evidence" value="ECO:0007669"/>
    <property type="project" value="TreeGrafter"/>
</dbReference>
<evidence type="ECO:0000256" key="2">
    <source>
        <dbReference type="ARBA" id="ARBA00005446"/>
    </source>
</evidence>
<keyword evidence="10" id="KW-0238">DNA-binding</keyword>
<feature type="region of interest" description="Disordered" evidence="17">
    <location>
        <begin position="50"/>
        <end position="72"/>
    </location>
</feature>
<dbReference type="InterPro" id="IPR036388">
    <property type="entry name" value="WH-like_DNA-bd_sf"/>
</dbReference>
<dbReference type="Pfam" id="PF16124">
    <property type="entry name" value="RecQ_Zn_bind"/>
    <property type="match status" value="1"/>
</dbReference>
<dbReference type="FunFam" id="3.40.50.300:FF:000296">
    <property type="entry name" value="ATP-dependent DNA helicase RecQ"/>
    <property type="match status" value="1"/>
</dbReference>
<dbReference type="SUPFAM" id="SSF69318">
    <property type="entry name" value="Integrin alpha N-terminal domain"/>
    <property type="match status" value="2"/>
</dbReference>
<evidence type="ECO:0000256" key="3">
    <source>
        <dbReference type="ARBA" id="ARBA00022729"/>
    </source>
</evidence>
<dbReference type="Gene3D" id="3.40.50.300">
    <property type="entry name" value="P-loop containing nucleotide triphosphate hydrolases"/>
    <property type="match status" value="2"/>
</dbReference>
<dbReference type="SUPFAM" id="SSF46785">
    <property type="entry name" value="Winged helix' DNA-binding domain"/>
    <property type="match status" value="1"/>
</dbReference>
<dbReference type="PANTHER" id="PTHR13710:SF153">
    <property type="entry name" value="RECQ-LIKE DNA HELICASE BLM"/>
    <property type="match status" value="1"/>
</dbReference>
<dbReference type="PROSITE" id="PS51194">
    <property type="entry name" value="HELICASE_CTER"/>
    <property type="match status" value="1"/>
</dbReference>
<accession>A0A8S2JZD5</accession>
<dbReference type="GO" id="GO:0008270">
    <property type="term" value="F:zinc ion binding"/>
    <property type="evidence" value="ECO:0007669"/>
    <property type="project" value="UniProtKB-KW"/>
</dbReference>
<dbReference type="GO" id="GO:0005694">
    <property type="term" value="C:chromosome"/>
    <property type="evidence" value="ECO:0007669"/>
    <property type="project" value="TreeGrafter"/>
</dbReference>
<organism evidence="21 22">
    <name type="scientific">Rotaria magnacalcarata</name>
    <dbReference type="NCBI Taxonomy" id="392030"/>
    <lineage>
        <taxon>Eukaryota</taxon>
        <taxon>Metazoa</taxon>
        <taxon>Spiralia</taxon>
        <taxon>Gnathifera</taxon>
        <taxon>Rotifera</taxon>
        <taxon>Eurotatoria</taxon>
        <taxon>Bdelloidea</taxon>
        <taxon>Philodinida</taxon>
        <taxon>Philodinidae</taxon>
        <taxon>Rotaria</taxon>
    </lineage>
</organism>
<dbReference type="InterPro" id="IPR011545">
    <property type="entry name" value="DEAD/DEAH_box_helicase_dom"/>
</dbReference>
<evidence type="ECO:0000313" key="21">
    <source>
        <dbReference type="EMBL" id="CAF3830518.1"/>
    </source>
</evidence>
<dbReference type="Pfam" id="PF00271">
    <property type="entry name" value="Helicase_C"/>
    <property type="match status" value="1"/>
</dbReference>
<dbReference type="InterPro" id="IPR032284">
    <property type="entry name" value="RecQ_Zn-bd"/>
</dbReference>
<dbReference type="PROSITE" id="PS50089">
    <property type="entry name" value="ZF_RING_2"/>
    <property type="match status" value="1"/>
</dbReference>
<feature type="domain" description="RING-type" evidence="18">
    <location>
        <begin position="125"/>
        <end position="167"/>
    </location>
</feature>
<keyword evidence="4" id="KW-0547">Nucleotide-binding</keyword>
<protein>
    <recommendedName>
        <fullName evidence="14">DNA 3'-5' helicase</fullName>
        <ecNumber evidence="14">5.6.2.4</ecNumber>
    </recommendedName>
    <alternativeName>
        <fullName evidence="15">DNA 3'-5' helicase BLM</fullName>
    </alternativeName>
</protein>
<name>A0A8S2JZD5_9BILA</name>
<keyword evidence="12" id="KW-0539">Nucleus</keyword>
<dbReference type="CDD" id="cd18794">
    <property type="entry name" value="SF2_C_RecQ"/>
    <property type="match status" value="1"/>
</dbReference>
<dbReference type="GO" id="GO:0009378">
    <property type="term" value="F:four-way junction helicase activity"/>
    <property type="evidence" value="ECO:0007669"/>
    <property type="project" value="TreeGrafter"/>
</dbReference>
<evidence type="ECO:0000313" key="22">
    <source>
        <dbReference type="Proteomes" id="UP000681967"/>
    </source>
</evidence>
<feature type="compositionally biased region" description="Polar residues" evidence="17">
    <location>
        <begin position="55"/>
        <end position="68"/>
    </location>
</feature>
<dbReference type="InterPro" id="IPR027417">
    <property type="entry name" value="P-loop_NTPase"/>
</dbReference>
<evidence type="ECO:0000259" key="19">
    <source>
        <dbReference type="PROSITE" id="PS51192"/>
    </source>
</evidence>
<reference evidence="21" key="1">
    <citation type="submission" date="2021-02" db="EMBL/GenBank/DDBJ databases">
        <authorList>
            <person name="Nowell W R."/>
        </authorList>
    </citation>
    <scope>NUCLEOTIDE SEQUENCE</scope>
</reference>
<dbReference type="SUPFAM" id="SSF52540">
    <property type="entry name" value="P-loop containing nucleoside triphosphate hydrolases"/>
    <property type="match status" value="1"/>
</dbReference>
<sequence>MLIHSVNKSTKYDHIPPIKNNLSEQIKIYQTSIQNKQTNLTKPDTLSIMEEHKSSTSGSQKMSTTPNDTSNTIVSTITTTTTTTTTTKKTVNPINAQSLGMAFCYLNRNDVGVFMNAFVLAECSCPICNEIYQMTCHRPIGEISCGHIICYQCFVLNTNQFGCIQCKRCQEKNNNNTELSPITNLLLNHKGSSRKTANEKFEKHALNYESKILDVFGHVFQLTEFRENQWEAINAALQHHDCFILMPTGGGKSLCYQLPAVIDNGVTFVIAPLRSLIFDQKQRLKSLGISCASLTGNISHEEADEIYRELYKDSPAFKIVFITPEKMSMSDQLNTALRDLYNRQLLARFVIDECHCVSEWGHDFRRDYSQLGQLRINYPDINITLLTATATLRVQQDILQQLHITRNYKLYTQSFNRSNLIYECIQKANSDLTLSQISNLIKINYQNQSGIIYCFSRAECDRAAQYLLASNIHALSYHAGLNDSLRQTIHMKWINDECQVICATVAFGMGIDKSNVRFIIHFSMPQSIEGYYQESGRAGRDGEIANCHLFYCYDDFLKMKRLILNDDESKSPMQTKQVRINNINRVYDYCLNNVICRRTQLLEYFGEIFSSSECKSIMSTECDNCRQVYKTSSIDCTRISIEILKLVSDLNQTNTTLSYIIDILRGVNSKTILDAGHHRLRAFNLCHQLTRLDLERLITRLIIDGYLKQEFLDQQTSSIVAYLRPGVNAIQLASSSSQRSTNTSKIQIELIIRIEQINTNTDEERSNSKEKSIEQINEQCFIELKKELKVIFGSSSYSNVISEQTIKDLVKLMPRSKEKMIKYIHEITEDLYRQHDFNRLLRILQRFGSQRDEIKRKDAIQHSSDSEHEIDFSLDFTDRSMNDKKRPTTSVITTTITKRKRGIGTVYYGYDRNSATHSLTHSTGSGSEPCLVPIGHFDSDNLLDIAVANFGANNIIIIFEYENRSSANETVFSTESSSVVWIQVIDLKNDSITDLVTANYATHSVSVILGFGNEIFASPSTYSTRFYSFPSMVVSGDFNGDKRMSLAIANYGTNNVGIMLGNGKGIFGTQKRLSTGPNSHPYSIALSDLNNDFILDIVVANYENKSIGVFLGKDNGTFTNQTVYSLNSASLYSIGISDFNKDNSMDTIATNNGTNNVGILLGYGNGSFPSSIMYLTGSSSSISIAICDLNKDNRLDMVLINNDTNRIDILLGYDEGLPMQTKYTTGSDPNYVVVRDFKNDTVVDIATTNRIVDIAVANLDDNIVSILFGFADNKSPYLAVSGFNNDRQLDIIVTNSGNHTVSVLLGYGNGSFVKHAAYSAGTPAKHLAVGDFNKDN</sequence>
<dbReference type="InterPro" id="IPR001841">
    <property type="entry name" value="Znf_RING"/>
</dbReference>
<evidence type="ECO:0000256" key="10">
    <source>
        <dbReference type="ARBA" id="ARBA00023125"/>
    </source>
</evidence>
<dbReference type="EC" id="5.6.2.4" evidence="14"/>
<evidence type="ECO:0000256" key="5">
    <source>
        <dbReference type="ARBA" id="ARBA00022771"/>
    </source>
</evidence>
<comment type="subcellular location">
    <subcellularLocation>
        <location evidence="1">Nucleus</location>
    </subcellularLocation>
</comment>
<evidence type="ECO:0000256" key="7">
    <source>
        <dbReference type="ARBA" id="ARBA00022806"/>
    </source>
</evidence>
<evidence type="ECO:0000256" key="15">
    <source>
        <dbReference type="ARBA" id="ARBA00044542"/>
    </source>
</evidence>
<dbReference type="Gene3D" id="2.30.30.100">
    <property type="match status" value="3"/>
</dbReference>
<evidence type="ECO:0000256" key="14">
    <source>
        <dbReference type="ARBA" id="ARBA00034808"/>
    </source>
</evidence>
<keyword evidence="8" id="KW-0862">Zinc</keyword>
<dbReference type="GO" id="GO:0005634">
    <property type="term" value="C:nucleus"/>
    <property type="evidence" value="ECO:0007669"/>
    <property type="project" value="UniProtKB-SubCell"/>
</dbReference>
<evidence type="ECO:0000256" key="4">
    <source>
        <dbReference type="ARBA" id="ARBA00022741"/>
    </source>
</evidence>
<dbReference type="GO" id="GO:0003677">
    <property type="term" value="F:DNA binding"/>
    <property type="evidence" value="ECO:0007669"/>
    <property type="project" value="UniProtKB-KW"/>
</dbReference>
<dbReference type="SMART" id="SM00490">
    <property type="entry name" value="HELICc"/>
    <property type="match status" value="1"/>
</dbReference>
<dbReference type="Pfam" id="PF09382">
    <property type="entry name" value="RQC"/>
    <property type="match status" value="1"/>
</dbReference>
<dbReference type="GO" id="GO:0005524">
    <property type="term" value="F:ATP binding"/>
    <property type="evidence" value="ECO:0007669"/>
    <property type="project" value="UniProtKB-KW"/>
</dbReference>
<dbReference type="GO" id="GO:0016787">
    <property type="term" value="F:hydrolase activity"/>
    <property type="evidence" value="ECO:0007669"/>
    <property type="project" value="UniProtKB-KW"/>
</dbReference>
<proteinExistence type="inferred from homology"/>
<keyword evidence="7" id="KW-0347">Helicase</keyword>
<evidence type="ECO:0000256" key="11">
    <source>
        <dbReference type="ARBA" id="ARBA00023235"/>
    </source>
</evidence>
<evidence type="ECO:0000259" key="20">
    <source>
        <dbReference type="PROSITE" id="PS51194"/>
    </source>
</evidence>
<evidence type="ECO:0000256" key="12">
    <source>
        <dbReference type="ARBA" id="ARBA00023242"/>
    </source>
</evidence>
<keyword evidence="5 16" id="KW-0863">Zinc-finger</keyword>
<evidence type="ECO:0000256" key="13">
    <source>
        <dbReference type="ARBA" id="ARBA00034617"/>
    </source>
</evidence>
<dbReference type="Pfam" id="PF13517">
    <property type="entry name" value="FG-GAP_3"/>
    <property type="match status" value="3"/>
</dbReference>
<keyword evidence="11" id="KW-0413">Isomerase</keyword>
<evidence type="ECO:0000259" key="18">
    <source>
        <dbReference type="PROSITE" id="PS50089"/>
    </source>
</evidence>
<comment type="caution">
    <text evidence="21">The sequence shown here is derived from an EMBL/GenBank/DDBJ whole genome shotgun (WGS) entry which is preliminary data.</text>
</comment>
<evidence type="ECO:0000256" key="8">
    <source>
        <dbReference type="ARBA" id="ARBA00022833"/>
    </source>
</evidence>